<dbReference type="EMBL" id="CP029210">
    <property type="protein sequence ID" value="AWI53435.1"/>
    <property type="molecule type" value="Genomic_DNA"/>
</dbReference>
<dbReference type="SUPFAM" id="SSF81273">
    <property type="entry name" value="H-NS histone-like proteins"/>
    <property type="match status" value="1"/>
</dbReference>
<proteinExistence type="inferred from homology"/>
<evidence type="ECO:0000256" key="1">
    <source>
        <dbReference type="ARBA" id="ARBA00004453"/>
    </source>
</evidence>
<accession>A0A2U8FQV4</accession>
<dbReference type="PANTHER" id="PTHR38097:SF2">
    <property type="entry name" value="DNA-BINDING PROTEIN STPA"/>
    <property type="match status" value="1"/>
</dbReference>
<dbReference type="InterPro" id="IPR037150">
    <property type="entry name" value="H-NS_C_dom_sf"/>
</dbReference>
<evidence type="ECO:0000259" key="6">
    <source>
        <dbReference type="SMART" id="SM00528"/>
    </source>
</evidence>
<keyword evidence="5" id="KW-0175">Coiled coil</keyword>
<keyword evidence="3" id="KW-0963">Cytoplasm</keyword>
<sequence>MTTYQELLAQKAALDKQASELDRQLQDARKAERAGVIDHIKQLLAANGLTVADLGLKAGVATRSSAAAGSKVAPKYRNVDTGETWSGRGLQPKWIKAALAAGKTLDQLKVG</sequence>
<dbReference type="SMART" id="SM00528">
    <property type="entry name" value="HNS"/>
    <property type="match status" value="1"/>
</dbReference>
<protein>
    <submittedName>
        <fullName evidence="7">Histone family protein nucleoid-structuring protein H-NS</fullName>
    </submittedName>
</protein>
<dbReference type="GO" id="GO:0003677">
    <property type="term" value="F:DNA binding"/>
    <property type="evidence" value="ECO:0007669"/>
    <property type="project" value="UniProtKB-KW"/>
</dbReference>
<dbReference type="RefSeq" id="WP_109036423.1">
    <property type="nucleotide sequence ID" value="NZ_CP029210.1"/>
</dbReference>
<evidence type="ECO:0000256" key="5">
    <source>
        <dbReference type="SAM" id="Coils"/>
    </source>
</evidence>
<dbReference type="GO" id="GO:0009295">
    <property type="term" value="C:nucleoid"/>
    <property type="evidence" value="ECO:0007669"/>
    <property type="project" value="UniProtKB-SubCell"/>
</dbReference>
<organism evidence="7 8">
    <name type="scientific">Aquabacterium olei</name>
    <dbReference type="NCBI Taxonomy" id="1296669"/>
    <lineage>
        <taxon>Bacteria</taxon>
        <taxon>Pseudomonadati</taxon>
        <taxon>Pseudomonadota</taxon>
        <taxon>Betaproteobacteria</taxon>
        <taxon>Burkholderiales</taxon>
        <taxon>Aquabacterium</taxon>
    </lineage>
</organism>
<evidence type="ECO:0000256" key="2">
    <source>
        <dbReference type="ARBA" id="ARBA00010610"/>
    </source>
</evidence>
<feature type="coiled-coil region" evidence="5">
    <location>
        <begin position="4"/>
        <end position="34"/>
    </location>
</feature>
<evidence type="ECO:0000256" key="3">
    <source>
        <dbReference type="ARBA" id="ARBA00022490"/>
    </source>
</evidence>
<comment type="subcellular location">
    <subcellularLocation>
        <location evidence="1">Cytoplasm</location>
        <location evidence="1">Nucleoid</location>
    </subcellularLocation>
</comment>
<dbReference type="Gene3D" id="4.10.430.10">
    <property type="entry name" value="Histone-like protein H-NS, C-terminal domain"/>
    <property type="match status" value="1"/>
</dbReference>
<evidence type="ECO:0000313" key="8">
    <source>
        <dbReference type="Proteomes" id="UP000244892"/>
    </source>
</evidence>
<dbReference type="Pfam" id="PF00816">
    <property type="entry name" value="Histone_HNS"/>
    <property type="match status" value="1"/>
</dbReference>
<reference evidence="7 8" key="1">
    <citation type="submission" date="2018-05" db="EMBL/GenBank/DDBJ databases">
        <title>complete genome sequence of Aquabacterium olei NBRC 110486.</title>
        <authorList>
            <person name="Tang B."/>
            <person name="Chang J."/>
            <person name="Zhang L."/>
            <person name="Yang H."/>
        </authorList>
    </citation>
    <scope>NUCLEOTIDE SEQUENCE [LARGE SCALE GENOMIC DNA]</scope>
    <source>
        <strain evidence="7 8">NBRC 110486</strain>
    </source>
</reference>
<dbReference type="KEGG" id="aon:DEH84_08315"/>
<dbReference type="InterPro" id="IPR027444">
    <property type="entry name" value="H-NS_C_dom"/>
</dbReference>
<evidence type="ECO:0000256" key="4">
    <source>
        <dbReference type="ARBA" id="ARBA00023125"/>
    </source>
</evidence>
<dbReference type="OrthoDB" id="5297879at2"/>
<evidence type="ECO:0000313" key="7">
    <source>
        <dbReference type="EMBL" id="AWI53435.1"/>
    </source>
</evidence>
<dbReference type="Proteomes" id="UP000244892">
    <property type="component" value="Chromosome"/>
</dbReference>
<name>A0A2U8FQV4_9BURK</name>
<dbReference type="AlphaFoldDB" id="A0A2U8FQV4"/>
<keyword evidence="8" id="KW-1185">Reference proteome</keyword>
<feature type="domain" description="DNA-binding protein H-NS-like C-terminal" evidence="6">
    <location>
        <begin position="66"/>
        <end position="110"/>
    </location>
</feature>
<comment type="similarity">
    <text evidence="2">Belongs to the histone-like protein H-NS family.</text>
</comment>
<dbReference type="PANTHER" id="PTHR38097">
    <property type="match status" value="1"/>
</dbReference>
<gene>
    <name evidence="7" type="ORF">DEH84_08315</name>
</gene>
<keyword evidence="4" id="KW-0238">DNA-binding</keyword>